<evidence type="ECO:0000256" key="1">
    <source>
        <dbReference type="ARBA" id="ARBA00004141"/>
    </source>
</evidence>
<protein>
    <submittedName>
        <fullName evidence="11">MFS monosaccharide transporter</fullName>
    </submittedName>
</protein>
<dbReference type="Gene3D" id="1.20.1250.20">
    <property type="entry name" value="MFS general substrate transporter like domains"/>
    <property type="match status" value="1"/>
</dbReference>
<reference evidence="11" key="1">
    <citation type="submission" date="2023-03" db="EMBL/GenBank/DDBJ databases">
        <title>Massive genome expansion in bonnet fungi (Mycena s.s.) driven by repeated elements and novel gene families across ecological guilds.</title>
        <authorList>
            <consortium name="Lawrence Berkeley National Laboratory"/>
            <person name="Harder C.B."/>
            <person name="Miyauchi S."/>
            <person name="Viragh M."/>
            <person name="Kuo A."/>
            <person name="Thoen E."/>
            <person name="Andreopoulos B."/>
            <person name="Lu D."/>
            <person name="Skrede I."/>
            <person name="Drula E."/>
            <person name="Henrissat B."/>
            <person name="Morin E."/>
            <person name="Kohler A."/>
            <person name="Barry K."/>
            <person name="LaButti K."/>
            <person name="Morin E."/>
            <person name="Salamov A."/>
            <person name="Lipzen A."/>
            <person name="Mereny Z."/>
            <person name="Hegedus B."/>
            <person name="Baldrian P."/>
            <person name="Stursova M."/>
            <person name="Weitz H."/>
            <person name="Taylor A."/>
            <person name="Grigoriev I.V."/>
            <person name="Nagy L.G."/>
            <person name="Martin F."/>
            <person name="Kauserud H."/>
        </authorList>
    </citation>
    <scope>NUCLEOTIDE SEQUENCE</scope>
    <source>
        <strain evidence="11">CBHHK002</strain>
    </source>
</reference>
<keyword evidence="4 9" id="KW-0812">Transmembrane</keyword>
<feature type="domain" description="Major facilitator superfamily (MFS) profile" evidence="10">
    <location>
        <begin position="76"/>
        <end position="519"/>
    </location>
</feature>
<feature type="transmembrane region" description="Helical" evidence="9">
    <location>
        <begin position="399"/>
        <end position="417"/>
    </location>
</feature>
<dbReference type="InterPro" id="IPR036259">
    <property type="entry name" value="MFS_trans_sf"/>
</dbReference>
<dbReference type="EMBL" id="JARIHO010000007">
    <property type="protein sequence ID" value="KAJ7358329.1"/>
    <property type="molecule type" value="Genomic_DNA"/>
</dbReference>
<dbReference type="NCBIfam" id="TIGR00879">
    <property type="entry name" value="SP"/>
    <property type="match status" value="1"/>
</dbReference>
<name>A0AAD7EZF8_9AGAR</name>
<accession>A0AAD7EZF8</accession>
<dbReference type="PRINTS" id="PR00171">
    <property type="entry name" value="SUGRTRNSPORT"/>
</dbReference>
<feature type="transmembrane region" description="Helical" evidence="9">
    <location>
        <begin position="143"/>
        <end position="162"/>
    </location>
</feature>
<dbReference type="PANTHER" id="PTHR48022">
    <property type="entry name" value="PLASTIDIC GLUCOSE TRANSPORTER 4"/>
    <property type="match status" value="1"/>
</dbReference>
<dbReference type="PROSITE" id="PS00217">
    <property type="entry name" value="SUGAR_TRANSPORT_2"/>
    <property type="match status" value="1"/>
</dbReference>
<feature type="transmembrane region" description="Helical" evidence="9">
    <location>
        <begin position="491"/>
        <end position="511"/>
    </location>
</feature>
<comment type="caution">
    <text evidence="11">The sequence shown here is derived from an EMBL/GenBank/DDBJ whole genome shotgun (WGS) entry which is preliminary data.</text>
</comment>
<feature type="transmembrane region" description="Helical" evidence="9">
    <location>
        <begin position="235"/>
        <end position="257"/>
    </location>
</feature>
<evidence type="ECO:0000256" key="2">
    <source>
        <dbReference type="ARBA" id="ARBA00010992"/>
    </source>
</evidence>
<evidence type="ECO:0000256" key="5">
    <source>
        <dbReference type="ARBA" id="ARBA00022989"/>
    </source>
</evidence>
<dbReference type="InterPro" id="IPR003663">
    <property type="entry name" value="Sugar/inositol_transpt"/>
</dbReference>
<comment type="catalytic activity">
    <reaction evidence="7">
        <text>myo-inositol(out) + H(+)(out) = myo-inositol(in) + H(+)(in)</text>
        <dbReference type="Rhea" id="RHEA:60364"/>
        <dbReference type="ChEBI" id="CHEBI:15378"/>
        <dbReference type="ChEBI" id="CHEBI:17268"/>
    </reaction>
</comment>
<dbReference type="InterPro" id="IPR020846">
    <property type="entry name" value="MFS_dom"/>
</dbReference>
<evidence type="ECO:0000256" key="8">
    <source>
        <dbReference type="RuleBase" id="RU003346"/>
    </source>
</evidence>
<dbReference type="SUPFAM" id="SSF103473">
    <property type="entry name" value="MFS general substrate transporter"/>
    <property type="match status" value="1"/>
</dbReference>
<evidence type="ECO:0000256" key="4">
    <source>
        <dbReference type="ARBA" id="ARBA00022692"/>
    </source>
</evidence>
<dbReference type="AlphaFoldDB" id="A0AAD7EZF8"/>
<feature type="transmembrane region" description="Helical" evidence="9">
    <location>
        <begin position="202"/>
        <end position="223"/>
    </location>
</feature>
<dbReference type="GO" id="GO:0016020">
    <property type="term" value="C:membrane"/>
    <property type="evidence" value="ECO:0007669"/>
    <property type="project" value="UniProtKB-SubCell"/>
</dbReference>
<feature type="transmembrane region" description="Helical" evidence="9">
    <location>
        <begin position="71"/>
        <end position="89"/>
    </location>
</feature>
<evidence type="ECO:0000256" key="7">
    <source>
        <dbReference type="ARBA" id="ARBA00049119"/>
    </source>
</evidence>
<dbReference type="GO" id="GO:0005351">
    <property type="term" value="F:carbohydrate:proton symporter activity"/>
    <property type="evidence" value="ECO:0007669"/>
    <property type="project" value="TreeGrafter"/>
</dbReference>
<proteinExistence type="inferred from homology"/>
<keyword evidence="12" id="KW-1185">Reference proteome</keyword>
<feature type="transmembrane region" description="Helical" evidence="9">
    <location>
        <begin position="116"/>
        <end position="136"/>
    </location>
</feature>
<evidence type="ECO:0000256" key="3">
    <source>
        <dbReference type="ARBA" id="ARBA00022448"/>
    </source>
</evidence>
<evidence type="ECO:0000256" key="9">
    <source>
        <dbReference type="SAM" id="Phobius"/>
    </source>
</evidence>
<dbReference type="PANTHER" id="PTHR48022:SF14">
    <property type="entry name" value="MAJOR FACILITATOR SUPERFAMILY (MFS) PROFILE DOMAIN-CONTAINING PROTEIN-RELATED"/>
    <property type="match status" value="1"/>
</dbReference>
<dbReference type="InterPro" id="IPR005828">
    <property type="entry name" value="MFS_sugar_transport-like"/>
</dbReference>
<dbReference type="InterPro" id="IPR005829">
    <property type="entry name" value="Sugar_transporter_CS"/>
</dbReference>
<feature type="transmembrane region" description="Helical" evidence="9">
    <location>
        <begin position="168"/>
        <end position="190"/>
    </location>
</feature>
<feature type="transmembrane region" description="Helical" evidence="9">
    <location>
        <begin position="466"/>
        <end position="485"/>
    </location>
</feature>
<organism evidence="11 12">
    <name type="scientific">Mycena albidolilacea</name>
    <dbReference type="NCBI Taxonomy" id="1033008"/>
    <lineage>
        <taxon>Eukaryota</taxon>
        <taxon>Fungi</taxon>
        <taxon>Dikarya</taxon>
        <taxon>Basidiomycota</taxon>
        <taxon>Agaricomycotina</taxon>
        <taxon>Agaricomycetes</taxon>
        <taxon>Agaricomycetidae</taxon>
        <taxon>Agaricales</taxon>
        <taxon>Marasmiineae</taxon>
        <taxon>Mycenaceae</taxon>
        <taxon>Mycena</taxon>
    </lineage>
</organism>
<evidence type="ECO:0000259" key="10">
    <source>
        <dbReference type="PROSITE" id="PS50850"/>
    </source>
</evidence>
<gene>
    <name evidence="11" type="ORF">DFH08DRAFT_848254</name>
</gene>
<sequence length="565" mass="60822">MTSKYVPIPVSPHAGITAAHDDAELDAQDTPLLASSAATPHSTRSGLTVYADSTYTYSYGPPGLTGLWHNYYALLCAIFASMGGLSFGYDQGVIANILVMEDFVRRWPITPLQKGALTAVLELGALIGTLLSGVLADKYSRRHSIFVACVVFNIGALFQCFAQNLSHLFIGRAVGGVGVGALSMLSPLYISEISPPEVRGSLIALEQFSIVLGVVVGFWIGFFTRHVPGSLSWRLPLGLQIAPGVLLALGAIFLLPASPRLLVLKGRYTEAEASLVKLRGRDDGLTKIELLEMRVEATLISQADGRKTDTGELGVWGRLFTKKYRARTMIGVLIMVFQQWSGINALLYYGPTLVRSIGLQGETSGLLVSGGIGVVQFLAVGPAVVYIDRLGRKPLLRGGSAAMAVSHLIIALLVLQFKDNWPEHAVAAWVAVVGIYTFTFAYGVSFGPIGWVLPSEVFPLSMRARGVALATASNWVNNFFIGLITPVMIEVSAAGTFLTFASACFLAYLWATYSVPETAGVALEDMDRVFGSEVGREDAARRREVEEELGLRKILASLADRPDEE</sequence>
<dbReference type="InterPro" id="IPR050360">
    <property type="entry name" value="MFS_Sugar_Transporters"/>
</dbReference>
<keyword evidence="6 9" id="KW-0472">Membrane</keyword>
<comment type="similarity">
    <text evidence="2 8">Belongs to the major facilitator superfamily. Sugar transporter (TC 2.A.1.1) family.</text>
</comment>
<feature type="transmembrane region" description="Helical" evidence="9">
    <location>
        <begin position="328"/>
        <end position="347"/>
    </location>
</feature>
<evidence type="ECO:0000313" key="12">
    <source>
        <dbReference type="Proteomes" id="UP001218218"/>
    </source>
</evidence>
<evidence type="ECO:0000256" key="6">
    <source>
        <dbReference type="ARBA" id="ARBA00023136"/>
    </source>
</evidence>
<dbReference type="PROSITE" id="PS00216">
    <property type="entry name" value="SUGAR_TRANSPORT_1"/>
    <property type="match status" value="1"/>
</dbReference>
<dbReference type="FunFam" id="1.20.1250.20:FF:000026">
    <property type="entry name" value="MFS quinate transporter QutD"/>
    <property type="match status" value="1"/>
</dbReference>
<dbReference type="Pfam" id="PF00083">
    <property type="entry name" value="Sugar_tr"/>
    <property type="match status" value="1"/>
</dbReference>
<keyword evidence="3 8" id="KW-0813">Transport</keyword>
<feature type="transmembrane region" description="Helical" evidence="9">
    <location>
        <begin position="429"/>
        <end position="454"/>
    </location>
</feature>
<comment type="subcellular location">
    <subcellularLocation>
        <location evidence="1">Membrane</location>
        <topology evidence="1">Multi-pass membrane protein</topology>
    </subcellularLocation>
</comment>
<keyword evidence="5 9" id="KW-1133">Transmembrane helix</keyword>
<evidence type="ECO:0000313" key="11">
    <source>
        <dbReference type="EMBL" id="KAJ7358329.1"/>
    </source>
</evidence>
<dbReference type="Proteomes" id="UP001218218">
    <property type="component" value="Unassembled WGS sequence"/>
</dbReference>
<feature type="transmembrane region" description="Helical" evidence="9">
    <location>
        <begin position="367"/>
        <end position="387"/>
    </location>
</feature>
<dbReference type="PROSITE" id="PS50850">
    <property type="entry name" value="MFS"/>
    <property type="match status" value="1"/>
</dbReference>